<dbReference type="InterPro" id="IPR018649">
    <property type="entry name" value="SHOCT"/>
</dbReference>
<evidence type="ECO:0000313" key="3">
    <source>
        <dbReference type="EMBL" id="TQQ80046.1"/>
    </source>
</evidence>
<dbReference type="Pfam" id="PF09851">
    <property type="entry name" value="SHOCT"/>
    <property type="match status" value="1"/>
</dbReference>
<proteinExistence type="predicted"/>
<gene>
    <name evidence="3" type="ORF">EGH24_10355</name>
</gene>
<reference evidence="3" key="1">
    <citation type="submission" date="2019-02" db="EMBL/GenBank/DDBJ databases">
        <title>Halonotius sp. a new haloarchaeum isolated from saline soil.</title>
        <authorList>
            <person name="Duran-Viseras A."/>
            <person name="Sanchez-Porro C."/>
            <person name="Ventosa A."/>
        </authorList>
    </citation>
    <scope>NUCLEOTIDE SEQUENCE</scope>
    <source>
        <strain evidence="3">F15B</strain>
    </source>
</reference>
<dbReference type="OrthoDB" id="178074at2157"/>
<accession>A0A8J8TC42</accession>
<feature type="domain" description="SHOCT" evidence="2">
    <location>
        <begin position="60"/>
        <end position="87"/>
    </location>
</feature>
<dbReference type="Proteomes" id="UP000705823">
    <property type="component" value="Unassembled WGS sequence"/>
</dbReference>
<evidence type="ECO:0000259" key="2">
    <source>
        <dbReference type="Pfam" id="PF09851"/>
    </source>
</evidence>
<organism evidence="3 4">
    <name type="scientific">Halonotius terrestris</name>
    <dbReference type="NCBI Taxonomy" id="2487750"/>
    <lineage>
        <taxon>Archaea</taxon>
        <taxon>Methanobacteriati</taxon>
        <taxon>Methanobacteriota</taxon>
        <taxon>Stenosarchaea group</taxon>
        <taxon>Halobacteria</taxon>
        <taxon>Halobacteriales</taxon>
        <taxon>Haloferacaceae</taxon>
        <taxon>Halonotius</taxon>
    </lineage>
</organism>
<feature type="compositionally biased region" description="Basic and acidic residues" evidence="1">
    <location>
        <begin position="96"/>
        <end position="115"/>
    </location>
</feature>
<dbReference type="AlphaFoldDB" id="A0A8J8TC42"/>
<sequence length="115" mass="12711">MTTTLILLVAFGLLALDVAWFWVAFPVGFAGVLPAVMGLVRYYERSAATDEPAATDERDDPVEALKDRYARGEIDDAEFERRLEELLGSASPATVEEARSTTAERESARERTSKN</sequence>
<evidence type="ECO:0000256" key="1">
    <source>
        <dbReference type="SAM" id="MobiDB-lite"/>
    </source>
</evidence>
<comment type="caution">
    <text evidence="3">The sequence shown here is derived from an EMBL/GenBank/DDBJ whole genome shotgun (WGS) entry which is preliminary data.</text>
</comment>
<feature type="region of interest" description="Disordered" evidence="1">
    <location>
        <begin position="86"/>
        <end position="115"/>
    </location>
</feature>
<name>A0A8J8TC42_9EURY</name>
<protein>
    <submittedName>
        <fullName evidence="3">SHOCT domain-containing protein</fullName>
    </submittedName>
</protein>
<dbReference type="EMBL" id="RKLU01000004">
    <property type="protein sequence ID" value="TQQ80046.1"/>
    <property type="molecule type" value="Genomic_DNA"/>
</dbReference>
<evidence type="ECO:0000313" key="4">
    <source>
        <dbReference type="Proteomes" id="UP000705823"/>
    </source>
</evidence>
<keyword evidence="4" id="KW-1185">Reference proteome</keyword>